<dbReference type="InterPro" id="IPR000257">
    <property type="entry name" value="Uroporphyrinogen_deCOase"/>
</dbReference>
<comment type="catalytic activity">
    <reaction evidence="7 8">
        <text>uroporphyrinogen III + 4 H(+) = coproporphyrinogen III + 4 CO2</text>
        <dbReference type="Rhea" id="RHEA:19865"/>
        <dbReference type="ChEBI" id="CHEBI:15378"/>
        <dbReference type="ChEBI" id="CHEBI:16526"/>
        <dbReference type="ChEBI" id="CHEBI:57308"/>
        <dbReference type="ChEBI" id="CHEBI:57309"/>
        <dbReference type="EC" id="4.1.1.37"/>
    </reaction>
</comment>
<reference evidence="12 13" key="1">
    <citation type="submission" date="2022-01" db="EMBL/GenBank/DDBJ databases">
        <authorList>
            <person name="Won M."/>
            <person name="Kim S.-J."/>
            <person name="Kwon S.-W."/>
        </authorList>
    </citation>
    <scope>NUCLEOTIDE SEQUENCE [LARGE SCALE GENOMIC DNA]</scope>
    <source>
        <strain evidence="12 13">KCTC 23505</strain>
    </source>
</reference>
<evidence type="ECO:0000256" key="7">
    <source>
        <dbReference type="HAMAP-Rule" id="MF_00218"/>
    </source>
</evidence>
<feature type="site" description="Transition state stabilizer" evidence="7">
    <location>
        <position position="78"/>
    </location>
</feature>
<dbReference type="Pfam" id="PF01208">
    <property type="entry name" value="URO-D"/>
    <property type="match status" value="1"/>
</dbReference>
<evidence type="ECO:0000256" key="6">
    <source>
        <dbReference type="ARBA" id="ARBA00023244"/>
    </source>
</evidence>
<keyword evidence="13" id="KW-1185">Reference proteome</keyword>
<comment type="pathway">
    <text evidence="1 7 8">Porphyrin-containing compound metabolism; protoporphyrin-IX biosynthesis; coproporphyrinogen-III from 5-aminolevulinate: step 4/4.</text>
</comment>
<sequence length="366" mass="39382">MTGKTTDRAVLRVLDGEAVWPPPVWLMRQAGRYLPEYRKLRASAGNFIALCTTPGLATEATLQPVRRFGLDAAILFSDILILPWALGQKLRFAEGEGPVLGRIESLADVEVLKLDRLKPGTEPVTETVARVRAELPGETALIGFAGAPFTVACYMLDGRGGDFSRTRSLAYTDPALLASVIEIVTTATVDYLCWQIEAGADCVMLFDSWAGMLPPDLFRAHVIHPTARIVEAVRYRHPGARIIGFPRLAGLMALPYIEETMVSGFGMDTATDAPGLVRLLPRKVALQGNLDPLLLRAGGVSLDHAAARIAGELAGMPHIFNLGHGILPDTPPEHVAALVERIRTLERPQGGASALEESRLAASSVS</sequence>
<dbReference type="InterPro" id="IPR006361">
    <property type="entry name" value="Uroporphyrinogen_deCO2ase_HemE"/>
</dbReference>
<comment type="subcellular location">
    <subcellularLocation>
        <location evidence="7">Cytoplasm</location>
    </subcellularLocation>
</comment>
<feature type="domain" description="Uroporphyrinogen decarboxylase (URO-D)" evidence="10">
    <location>
        <begin position="23"/>
        <end position="32"/>
    </location>
</feature>
<evidence type="ECO:0000259" key="10">
    <source>
        <dbReference type="PROSITE" id="PS00906"/>
    </source>
</evidence>
<comment type="similarity">
    <text evidence="2 7 9">Belongs to the uroporphyrinogen decarboxylase family.</text>
</comment>
<evidence type="ECO:0000256" key="2">
    <source>
        <dbReference type="ARBA" id="ARBA00009935"/>
    </source>
</evidence>
<dbReference type="NCBIfam" id="TIGR01464">
    <property type="entry name" value="hemE"/>
    <property type="match status" value="1"/>
</dbReference>
<dbReference type="EMBL" id="JAKGBZ010000009">
    <property type="protein sequence ID" value="MCF3946314.1"/>
    <property type="molecule type" value="Genomic_DNA"/>
</dbReference>
<evidence type="ECO:0000256" key="8">
    <source>
        <dbReference type="RuleBase" id="RU000554"/>
    </source>
</evidence>
<evidence type="ECO:0000313" key="13">
    <source>
        <dbReference type="Proteomes" id="UP001521209"/>
    </source>
</evidence>
<evidence type="ECO:0000313" key="12">
    <source>
        <dbReference type="EMBL" id="MCF3946314.1"/>
    </source>
</evidence>
<feature type="domain" description="Uroporphyrinogen decarboxylase (URO-D)" evidence="11">
    <location>
        <begin position="142"/>
        <end position="158"/>
    </location>
</feature>
<proteinExistence type="inferred from homology"/>
<keyword evidence="6 7" id="KW-0627">Porphyrin biosynthesis</keyword>
<dbReference type="HAMAP" id="MF_00218">
    <property type="entry name" value="URO_D"/>
    <property type="match status" value="1"/>
</dbReference>
<comment type="function">
    <text evidence="7">Catalyzes the decarboxylation of four acetate groups of uroporphyrinogen-III to yield coproporphyrinogen-III.</text>
</comment>
<dbReference type="Proteomes" id="UP001521209">
    <property type="component" value="Unassembled WGS sequence"/>
</dbReference>
<evidence type="ECO:0000256" key="3">
    <source>
        <dbReference type="ARBA" id="ARBA00012288"/>
    </source>
</evidence>
<organism evidence="12 13">
    <name type="scientific">Acidiphilium iwatense</name>
    <dbReference type="NCBI Taxonomy" id="768198"/>
    <lineage>
        <taxon>Bacteria</taxon>
        <taxon>Pseudomonadati</taxon>
        <taxon>Pseudomonadota</taxon>
        <taxon>Alphaproteobacteria</taxon>
        <taxon>Acetobacterales</taxon>
        <taxon>Acidocellaceae</taxon>
        <taxon>Acidiphilium</taxon>
    </lineage>
</organism>
<comment type="caution">
    <text evidence="7">Lacks conserved residue(s) required for the propagation of feature annotation.</text>
</comment>
<dbReference type="Gene3D" id="3.20.20.210">
    <property type="match status" value="1"/>
</dbReference>
<dbReference type="GO" id="GO:0004853">
    <property type="term" value="F:uroporphyrinogen decarboxylase activity"/>
    <property type="evidence" value="ECO:0007669"/>
    <property type="project" value="UniProtKB-EC"/>
</dbReference>
<dbReference type="PROSITE" id="PS00906">
    <property type="entry name" value="UROD_1"/>
    <property type="match status" value="1"/>
</dbReference>
<feature type="binding site" evidence="7">
    <location>
        <position position="154"/>
    </location>
    <ligand>
        <name>substrate</name>
    </ligand>
</feature>
<keyword evidence="5 7" id="KW-0456">Lyase</keyword>
<evidence type="ECO:0000256" key="5">
    <source>
        <dbReference type="ARBA" id="ARBA00023239"/>
    </source>
</evidence>
<dbReference type="InterPro" id="IPR038071">
    <property type="entry name" value="UROD/MetE-like_sf"/>
</dbReference>
<evidence type="ECO:0000256" key="1">
    <source>
        <dbReference type="ARBA" id="ARBA00004804"/>
    </source>
</evidence>
<comment type="caution">
    <text evidence="12">The sequence shown here is derived from an EMBL/GenBank/DDBJ whole genome shotgun (WGS) entry which is preliminary data.</text>
</comment>
<comment type="subunit">
    <text evidence="7">Homodimer.</text>
</comment>
<name>A0ABS9DUD7_9PROT</name>
<dbReference type="PANTHER" id="PTHR21091">
    <property type="entry name" value="METHYLTETRAHYDROFOLATE:HOMOCYSTEINE METHYLTRANSFERASE RELATED"/>
    <property type="match status" value="1"/>
</dbReference>
<dbReference type="EC" id="4.1.1.37" evidence="3 7"/>
<feature type="binding site" evidence="7">
    <location>
        <position position="208"/>
    </location>
    <ligand>
        <name>substrate</name>
    </ligand>
</feature>
<dbReference type="SUPFAM" id="SSF51726">
    <property type="entry name" value="UROD/MetE-like"/>
    <property type="match status" value="1"/>
</dbReference>
<keyword evidence="4 7" id="KW-0210">Decarboxylase</keyword>
<feature type="binding site" evidence="7">
    <location>
        <begin position="28"/>
        <end position="32"/>
    </location>
    <ligand>
        <name>substrate</name>
    </ligand>
</feature>
<protein>
    <recommendedName>
        <fullName evidence="3 7">Uroporphyrinogen decarboxylase</fullName>
        <shortName evidence="7">UPD</shortName>
        <shortName evidence="7">URO-D</shortName>
        <ecNumber evidence="3 7">4.1.1.37</ecNumber>
    </recommendedName>
</protein>
<accession>A0ABS9DUD7</accession>
<feature type="binding site" evidence="7">
    <location>
        <position position="78"/>
    </location>
    <ligand>
        <name>substrate</name>
    </ligand>
</feature>
<evidence type="ECO:0000259" key="11">
    <source>
        <dbReference type="PROSITE" id="PS00907"/>
    </source>
</evidence>
<feature type="binding site" evidence="7">
    <location>
        <position position="324"/>
    </location>
    <ligand>
        <name>substrate</name>
    </ligand>
</feature>
<keyword evidence="7" id="KW-0963">Cytoplasm</keyword>
<dbReference type="PROSITE" id="PS00907">
    <property type="entry name" value="UROD_2"/>
    <property type="match status" value="1"/>
</dbReference>
<gene>
    <name evidence="7 12" type="primary">hemE</name>
    <name evidence="12" type="ORF">L2A60_06405</name>
</gene>
<dbReference type="RefSeq" id="WP_235703551.1">
    <property type="nucleotide sequence ID" value="NZ_JAKGBZ010000009.1"/>
</dbReference>
<dbReference type="PANTHER" id="PTHR21091:SF169">
    <property type="entry name" value="UROPORPHYRINOGEN DECARBOXYLASE"/>
    <property type="match status" value="1"/>
</dbReference>
<dbReference type="CDD" id="cd00717">
    <property type="entry name" value="URO-D"/>
    <property type="match status" value="1"/>
</dbReference>
<evidence type="ECO:0000256" key="4">
    <source>
        <dbReference type="ARBA" id="ARBA00022793"/>
    </source>
</evidence>
<evidence type="ECO:0000256" key="9">
    <source>
        <dbReference type="RuleBase" id="RU004169"/>
    </source>
</evidence>